<dbReference type="SUPFAM" id="SSF110849">
    <property type="entry name" value="ParB/Sulfiredoxin"/>
    <property type="match status" value="1"/>
</dbReference>
<name>E7FR55_9LACO</name>
<dbReference type="InterPro" id="IPR036086">
    <property type="entry name" value="ParB/Sulfiredoxin_sf"/>
</dbReference>
<evidence type="ECO:0000259" key="2">
    <source>
        <dbReference type="SMART" id="SM00470"/>
    </source>
</evidence>
<dbReference type="HOGENOM" id="CLU_023853_5_2_9"/>
<dbReference type="NCBIfam" id="TIGR00180">
    <property type="entry name" value="parB_part"/>
    <property type="match status" value="1"/>
</dbReference>
<comment type="caution">
    <text evidence="3">The sequence shown here is derived from an EMBL/GenBank/DDBJ whole genome shotgun (WGS) entry which is preliminary data.</text>
</comment>
<dbReference type="Proteomes" id="UP000004099">
    <property type="component" value="Unassembled WGS sequence"/>
</dbReference>
<feature type="domain" description="ParB-like N-terminal" evidence="2">
    <location>
        <begin position="5"/>
        <end position="95"/>
    </location>
</feature>
<proteinExistence type="inferred from homology"/>
<dbReference type="Pfam" id="PF02195">
    <property type="entry name" value="ParB_N"/>
    <property type="match status" value="1"/>
</dbReference>
<dbReference type="PANTHER" id="PTHR33375:SF1">
    <property type="entry name" value="CHROMOSOME-PARTITIONING PROTEIN PARB-RELATED"/>
    <property type="match status" value="1"/>
</dbReference>
<dbReference type="InterPro" id="IPR003115">
    <property type="entry name" value="ParB_N"/>
</dbReference>
<organism evidence="3 4">
    <name type="scientific">Ligilactobacillus ruminis ATCC 25644</name>
    <dbReference type="NCBI Taxonomy" id="525362"/>
    <lineage>
        <taxon>Bacteria</taxon>
        <taxon>Bacillati</taxon>
        <taxon>Bacillota</taxon>
        <taxon>Bacilli</taxon>
        <taxon>Lactobacillales</taxon>
        <taxon>Lactobacillaceae</taxon>
        <taxon>Ligilactobacillus</taxon>
    </lineage>
</organism>
<evidence type="ECO:0000313" key="3">
    <source>
        <dbReference type="EMBL" id="EFZ34442.1"/>
    </source>
</evidence>
<dbReference type="PANTHER" id="PTHR33375">
    <property type="entry name" value="CHROMOSOME-PARTITIONING PROTEIN PARB-RELATED"/>
    <property type="match status" value="1"/>
</dbReference>
<gene>
    <name evidence="3" type="primary">spoOJ2</name>
    <name evidence="3" type="ORF">HMPREF0542_11382</name>
</gene>
<comment type="similarity">
    <text evidence="1">Belongs to the ParB family.</text>
</comment>
<protein>
    <submittedName>
        <fullName evidence="3">ParB-like protein</fullName>
    </submittedName>
</protein>
<dbReference type="Gene3D" id="3.90.1530.10">
    <property type="entry name" value="Conserved hypothetical protein from pyrococcus furiosus pfu- 392566-001, ParB domain"/>
    <property type="match status" value="1"/>
</dbReference>
<dbReference type="EMBL" id="ACGS02000041">
    <property type="protein sequence ID" value="EFZ34442.1"/>
    <property type="molecule type" value="Genomic_DNA"/>
</dbReference>
<dbReference type="InterPro" id="IPR050336">
    <property type="entry name" value="Chromosome_partition/occlusion"/>
</dbReference>
<dbReference type="RefSeq" id="WP_003698627.1">
    <property type="nucleotide sequence ID" value="NZ_AFYE01000082.1"/>
</dbReference>
<evidence type="ECO:0000256" key="1">
    <source>
        <dbReference type="ARBA" id="ARBA00006295"/>
    </source>
</evidence>
<dbReference type="GO" id="GO:0005694">
    <property type="term" value="C:chromosome"/>
    <property type="evidence" value="ECO:0007669"/>
    <property type="project" value="TreeGrafter"/>
</dbReference>
<evidence type="ECO:0000313" key="4">
    <source>
        <dbReference type="Proteomes" id="UP000004099"/>
    </source>
</evidence>
<dbReference type="CDD" id="cd16407">
    <property type="entry name" value="ParB_N_like"/>
    <property type="match status" value="1"/>
</dbReference>
<accession>E7FR55</accession>
<dbReference type="PATRIC" id="fig|525362.12.peg.341"/>
<reference evidence="3 4" key="1">
    <citation type="submission" date="2011-01" db="EMBL/GenBank/DDBJ databases">
        <authorList>
            <person name="Muzny D."/>
            <person name="Qin X."/>
            <person name="Buhay C."/>
            <person name="Dugan-Rocha S."/>
            <person name="Ding Y."/>
            <person name="Chen G."/>
            <person name="Hawes A."/>
            <person name="Holder M."/>
            <person name="Jhangiani S."/>
            <person name="Johnson A."/>
            <person name="Khan Z."/>
            <person name="Li Z."/>
            <person name="Liu W."/>
            <person name="Liu X."/>
            <person name="Perez L."/>
            <person name="Shen H."/>
            <person name="Wang Q."/>
            <person name="Watt J."/>
            <person name="Xi L."/>
            <person name="Xin Y."/>
            <person name="Zhou J."/>
            <person name="Deng J."/>
            <person name="Jiang H."/>
            <person name="Liu Y."/>
            <person name="Qu J."/>
            <person name="Song X.-Z."/>
            <person name="Zhang L."/>
            <person name="Villasana D."/>
            <person name="Johnson A."/>
            <person name="Liu J."/>
            <person name="Liyanage D."/>
            <person name="Lorensuhewa L."/>
            <person name="Robinson T."/>
            <person name="Song A."/>
            <person name="Song B.-B."/>
            <person name="Dinh H."/>
            <person name="Thornton R."/>
            <person name="Coyle M."/>
            <person name="Francisco L."/>
            <person name="Jackson L."/>
            <person name="Javaid M."/>
            <person name="Korchina V."/>
            <person name="Kovar C."/>
            <person name="Mata R."/>
            <person name="Mathew T."/>
            <person name="Ngo R."/>
            <person name="Nguyen L."/>
            <person name="Nguyen N."/>
            <person name="Okwuonu G."/>
            <person name="Ongeri F."/>
            <person name="Pham C."/>
            <person name="Simmons D."/>
            <person name="Wilczek-Boney K."/>
            <person name="Hale W."/>
            <person name="Jakkamsetti A."/>
            <person name="Pham P."/>
            <person name="Ruth R."/>
            <person name="San Lucas F."/>
            <person name="Warren J."/>
            <person name="Zhang J."/>
            <person name="Zhao Z."/>
            <person name="Zhou C."/>
            <person name="Zhu D."/>
            <person name="Lee S."/>
            <person name="Bess C."/>
            <person name="Blankenburg K."/>
            <person name="Forbes L."/>
            <person name="Fu Q."/>
            <person name="Gubbala S."/>
            <person name="Hirani K."/>
            <person name="Jayaseelan J.C."/>
            <person name="Lara F."/>
            <person name="Munidasa M."/>
            <person name="Palculict T."/>
            <person name="Patil S."/>
            <person name="Pu L.-L."/>
            <person name="Saada N."/>
            <person name="Tang L."/>
            <person name="Weissenberger G."/>
            <person name="Zhu Y."/>
            <person name="Hemphill L."/>
            <person name="Shang Y."/>
            <person name="Youmans B."/>
            <person name="Ayvaz T."/>
            <person name="Ross M."/>
            <person name="Santibanez J."/>
            <person name="Aqrawi P."/>
            <person name="Gross S."/>
            <person name="Joshi V."/>
            <person name="Fowler G."/>
            <person name="Nazareth L."/>
            <person name="Reid J."/>
            <person name="Worley K."/>
            <person name="Petrosino J."/>
            <person name="Highlander S."/>
            <person name="Gibbs R."/>
        </authorList>
    </citation>
    <scope>NUCLEOTIDE SEQUENCE [LARGE SCALE GENOMIC DNA]</scope>
    <source>
        <strain evidence="3 4">ATCC 25644</strain>
    </source>
</reference>
<dbReference type="GO" id="GO:0007059">
    <property type="term" value="P:chromosome segregation"/>
    <property type="evidence" value="ECO:0007669"/>
    <property type="project" value="TreeGrafter"/>
</dbReference>
<dbReference type="SMART" id="SM00470">
    <property type="entry name" value="ParB"/>
    <property type="match status" value="1"/>
</dbReference>
<dbReference type="InterPro" id="IPR004437">
    <property type="entry name" value="ParB/RepB/Spo0J"/>
</dbReference>
<dbReference type="GO" id="GO:0003677">
    <property type="term" value="F:DNA binding"/>
    <property type="evidence" value="ECO:0007669"/>
    <property type="project" value="InterPro"/>
</dbReference>
<dbReference type="AlphaFoldDB" id="E7FR55"/>
<sequence length="100" mass="11408">MNEIKHITIKDLTSAPDNLFKLQMDSEMEQLIESIAENGVITPIISREIENRKYEIISGHRRKFACEYLGLQTVSVLFRVLNLEEAVITLVDSNLQSNTS</sequence>